<dbReference type="InterPro" id="IPR010916">
    <property type="entry name" value="TonB_box_CS"/>
</dbReference>
<dbReference type="EMBL" id="JBJVNE010000014">
    <property type="protein sequence ID" value="MFM9649805.1"/>
    <property type="molecule type" value="Genomic_DNA"/>
</dbReference>
<protein>
    <recommendedName>
        <fullName evidence="3">Phage tail protein</fullName>
    </recommendedName>
</protein>
<evidence type="ECO:0000313" key="1">
    <source>
        <dbReference type="EMBL" id="MFM9649805.1"/>
    </source>
</evidence>
<dbReference type="PROSITE" id="PS00430">
    <property type="entry name" value="TONB_DEPENDENT_REC_1"/>
    <property type="match status" value="1"/>
</dbReference>
<reference evidence="1 2" key="1">
    <citation type="submission" date="2024-12" db="EMBL/GenBank/DDBJ databases">
        <title>Forecasting of Potato common scab and diversities of Pathogenic streptomyces spp. in china.</title>
        <authorList>
            <person name="Handique U."/>
            <person name="Wu J."/>
        </authorList>
    </citation>
    <scope>NUCLEOTIDE SEQUENCE [LARGE SCALE GENOMIC DNA]</scope>
    <source>
        <strain evidence="1 2">ZRIMU1585</strain>
    </source>
</reference>
<sequence length="461" mass="48534">MTDVIAGQTVALLAQWFDFEGGTLTDLDATPTIAITAVATGSTALAATTTGVTHPGTGSYGYGWTPASALTPGLYLALWTGLSSGSPVTATETITVTAPASAEATNTSPDGVWYATREDVQRALDNKLTARNSRQIDRALESASRDIEDLCHRRFYPVQATRYKDWPSRSGGTPWVLRLDDQELISVSTLASGGTVITADEYNLEPVNAGPPYSRIEIDLGDNASFGGGSTYQRDVQITGLWGYRNTESTVGALAETLDASETSIDVTGAASAILGVGSILRADSERMIVTGRAMLDTGQNVGGAGLTIQPNNVAVTVTDGTQFAVDEILLVESERMLIVDIAGNTLTVIRAWDGSTIAAHTAGVDIYAARTLTVTRGALGTTAATHANGTALYRWDPPGLVRDLTIAEAINRLLQEQAGYARTSKASTGSKSVSVETLSIDGLRTRTYNACGRKARMRSV</sequence>
<organism evidence="1 2">
    <name type="scientific">Streptomyces galilaeus</name>
    <dbReference type="NCBI Taxonomy" id="33899"/>
    <lineage>
        <taxon>Bacteria</taxon>
        <taxon>Bacillati</taxon>
        <taxon>Actinomycetota</taxon>
        <taxon>Actinomycetes</taxon>
        <taxon>Kitasatosporales</taxon>
        <taxon>Streptomycetaceae</taxon>
        <taxon>Streptomyces</taxon>
    </lineage>
</organism>
<comment type="caution">
    <text evidence="1">The sequence shown here is derived from an EMBL/GenBank/DDBJ whole genome shotgun (WGS) entry which is preliminary data.</text>
</comment>
<keyword evidence="2" id="KW-1185">Reference proteome</keyword>
<dbReference type="RefSeq" id="WP_369279798.1">
    <property type="nucleotide sequence ID" value="NZ_JBJVMW010000010.1"/>
</dbReference>
<accession>A0ABW9IMS6</accession>
<dbReference type="Proteomes" id="UP001631993">
    <property type="component" value="Unassembled WGS sequence"/>
</dbReference>
<evidence type="ECO:0000313" key="2">
    <source>
        <dbReference type="Proteomes" id="UP001631993"/>
    </source>
</evidence>
<name>A0ABW9IMS6_STRGJ</name>
<evidence type="ECO:0008006" key="3">
    <source>
        <dbReference type="Google" id="ProtNLM"/>
    </source>
</evidence>
<proteinExistence type="predicted"/>
<gene>
    <name evidence="1" type="ORF">ACKI1S_27115</name>
</gene>